<evidence type="ECO:0000256" key="2">
    <source>
        <dbReference type="SAM" id="MobiDB-lite"/>
    </source>
</evidence>
<dbReference type="OrthoDB" id="304894at2759"/>
<organism evidence="3 4">
    <name type="scientific">Stentor coeruleus</name>
    <dbReference type="NCBI Taxonomy" id="5963"/>
    <lineage>
        <taxon>Eukaryota</taxon>
        <taxon>Sar</taxon>
        <taxon>Alveolata</taxon>
        <taxon>Ciliophora</taxon>
        <taxon>Postciliodesmatophora</taxon>
        <taxon>Heterotrichea</taxon>
        <taxon>Heterotrichida</taxon>
        <taxon>Stentoridae</taxon>
        <taxon>Stentor</taxon>
    </lineage>
</organism>
<dbReference type="InterPro" id="IPR030465">
    <property type="entry name" value="CEP131"/>
</dbReference>
<evidence type="ECO:0000313" key="3">
    <source>
        <dbReference type="EMBL" id="OMJ72030.1"/>
    </source>
</evidence>
<name>A0A1R2B5X2_9CILI</name>
<keyword evidence="1" id="KW-0175">Coiled coil</keyword>
<evidence type="ECO:0000256" key="1">
    <source>
        <dbReference type="SAM" id="Coils"/>
    </source>
</evidence>
<dbReference type="EMBL" id="MPUH01000936">
    <property type="protein sequence ID" value="OMJ72030.1"/>
    <property type="molecule type" value="Genomic_DNA"/>
</dbReference>
<accession>A0A1R2B5X2</accession>
<feature type="region of interest" description="Disordered" evidence="2">
    <location>
        <begin position="1"/>
        <end position="23"/>
    </location>
</feature>
<keyword evidence="4" id="KW-1185">Reference proteome</keyword>
<dbReference type="PANTHER" id="PTHR31540">
    <property type="entry name" value="CENTROSOMAL PROTEIN OF 131 KDA"/>
    <property type="match status" value="1"/>
</dbReference>
<proteinExistence type="predicted"/>
<feature type="coiled-coil region" evidence="1">
    <location>
        <begin position="328"/>
        <end position="378"/>
    </location>
</feature>
<feature type="coiled-coil region" evidence="1">
    <location>
        <begin position="513"/>
        <end position="672"/>
    </location>
</feature>
<dbReference type="Proteomes" id="UP000187209">
    <property type="component" value="Unassembled WGS sequence"/>
</dbReference>
<evidence type="ECO:0000313" key="4">
    <source>
        <dbReference type="Proteomes" id="UP000187209"/>
    </source>
</evidence>
<reference evidence="3 4" key="1">
    <citation type="submission" date="2016-11" db="EMBL/GenBank/DDBJ databases">
        <title>The macronuclear genome of Stentor coeruleus: a giant cell with tiny introns.</title>
        <authorList>
            <person name="Slabodnick M."/>
            <person name="Ruby J.G."/>
            <person name="Reiff S.B."/>
            <person name="Swart E.C."/>
            <person name="Gosai S."/>
            <person name="Prabakaran S."/>
            <person name="Witkowska E."/>
            <person name="Larue G.E."/>
            <person name="Fisher S."/>
            <person name="Freeman R.M."/>
            <person name="Gunawardena J."/>
            <person name="Chu W."/>
            <person name="Stover N.A."/>
            <person name="Gregory B.D."/>
            <person name="Nowacki M."/>
            <person name="Derisi J."/>
            <person name="Roy S.W."/>
            <person name="Marshall W.F."/>
            <person name="Sood P."/>
        </authorList>
    </citation>
    <scope>NUCLEOTIDE SEQUENCE [LARGE SCALE GENOMIC DNA]</scope>
    <source>
        <strain evidence="3">WM001</strain>
    </source>
</reference>
<dbReference type="PANTHER" id="PTHR31540:SF1">
    <property type="entry name" value="CENTROSOMAL PROTEIN OF 131 KDA"/>
    <property type="match status" value="1"/>
</dbReference>
<protein>
    <submittedName>
        <fullName evidence="3">Uncharacterized protein</fullName>
    </submittedName>
</protein>
<dbReference type="GO" id="GO:0035735">
    <property type="term" value="P:intraciliary transport involved in cilium assembly"/>
    <property type="evidence" value="ECO:0007669"/>
    <property type="project" value="InterPro"/>
</dbReference>
<sequence length="679" mass="81596">MNRANAIGIKAMSNTRNKGKDKKGVEKSLKLYEAIVRIQRWWRKASKKLKNPFKMPARVSGFKVNMKNRNVAMDYNPEAYLEKRISKIPLEFEESFNEKSQQDVKGEVYEDSLQSSFLNASMQSRTAELMNYLEESERKNKPKVEMTENYNSQAAILNYRMELEESLKTIDTLKLVIQRLKKEQLECQEEHKKSLEASLETQRTEYEEISLKNMSFIEQLLSEKQQRISQLTELNTKIKEMEIKHQKALQELREQSQRELKKQKDAWVTSEKSKRTNWMKEKTKEIKENTTKNLEPEIMRILAENKRAIEKLKEEQVLENRVYKEQIENEYENKLSDFKDELKGKYDEMLEKEREGYQEKLRDLHLKQEEELMNMRKRWNEDMGCEKQKLHELRMREENSYQEKIGFLKMDYEKKIEEVVGKYKSYIEELEIKHENRLKKLKSEVAIEKEEWIGSQMAKMTKEFDDKKEQMKIELVQNRDKELKIVISKLSEEKIKHKKKLEKDSESKLKLLQEKHNTEISEYEKIIENLKDKIDKSTNVRRNLDDNFQTLLKKIQDQEQQIQKLENDNQRLKDTISNLQFKIDNFKEDQSEAIEEARKEESRKQSTLQQELDITKEQINLLKDKYEEKLAQFAQKEAEEFEAIEARVKTTIMRKDEKIREIQEELQLSKLKVLNLKNY</sequence>
<dbReference type="GO" id="GO:0005929">
    <property type="term" value="C:cilium"/>
    <property type="evidence" value="ECO:0007669"/>
    <property type="project" value="GOC"/>
</dbReference>
<dbReference type="AlphaFoldDB" id="A0A1R2B5X2"/>
<feature type="region of interest" description="Disordered" evidence="2">
    <location>
        <begin position="263"/>
        <end position="288"/>
    </location>
</feature>
<gene>
    <name evidence="3" type="ORF">SteCoe_29612</name>
</gene>
<comment type="caution">
    <text evidence="3">The sequence shown here is derived from an EMBL/GenBank/DDBJ whole genome shotgun (WGS) entry which is preliminary data.</text>
</comment>